<dbReference type="AlphaFoldDB" id="A0A0M2UUK0"/>
<protein>
    <submittedName>
        <fullName evidence="1">Uncharacterized protein</fullName>
    </submittedName>
</protein>
<reference evidence="1 2" key="1">
    <citation type="journal article" date="2013" name="BMC Microbiol.">
        <title>Identification of the type II cytochrome c maturation pathway in anammox bacteria by comparative genomics.</title>
        <authorList>
            <person name="Ferousi C."/>
            <person name="Speth D.R."/>
            <person name="Reimann J."/>
            <person name="Op den Camp H.J."/>
            <person name="Allen J.W."/>
            <person name="Keltjens J.T."/>
            <person name="Jetten M.S."/>
        </authorList>
    </citation>
    <scope>NUCLEOTIDE SEQUENCE [LARGE SCALE GENOMIC DNA]</scope>
    <source>
        <strain evidence="1">RU1</strain>
    </source>
</reference>
<dbReference type="Proteomes" id="UP000034954">
    <property type="component" value="Unassembled WGS sequence"/>
</dbReference>
<comment type="caution">
    <text evidence="1">The sequence shown here is derived from an EMBL/GenBank/DDBJ whole genome shotgun (WGS) entry which is preliminary data.</text>
</comment>
<keyword evidence="2" id="KW-1185">Reference proteome</keyword>
<proteinExistence type="predicted"/>
<evidence type="ECO:0000313" key="1">
    <source>
        <dbReference type="EMBL" id="KKO19295.1"/>
    </source>
</evidence>
<dbReference type="EMBL" id="LAQJ01000201">
    <property type="protein sequence ID" value="KKO19295.1"/>
    <property type="molecule type" value="Genomic_DNA"/>
</dbReference>
<sequence>MLQVLFRIDEFFRFVRIFYPTEHMTGLIRTYRKGTDFQTLLHAALHDGDIINVTVG</sequence>
<evidence type="ECO:0000313" key="2">
    <source>
        <dbReference type="Proteomes" id="UP000034954"/>
    </source>
</evidence>
<name>A0A0M2UUK0_9BACT</name>
<organism evidence="1 2">
    <name type="scientific">Candidatus Brocadia fulgida</name>
    <dbReference type="NCBI Taxonomy" id="380242"/>
    <lineage>
        <taxon>Bacteria</taxon>
        <taxon>Pseudomonadati</taxon>
        <taxon>Planctomycetota</taxon>
        <taxon>Candidatus Brocadiia</taxon>
        <taxon>Candidatus Brocadiales</taxon>
        <taxon>Candidatus Brocadiaceae</taxon>
        <taxon>Candidatus Brocadia</taxon>
    </lineage>
</organism>
<gene>
    <name evidence="1" type="ORF">BROFUL_01955</name>
</gene>
<accession>A0A0M2UUK0</accession>